<sequence>MATVWQQNYQLYRRYVRNLALLYQKRQDVRAFVELLLSLSAISIFGVFAIRPTAVTIIELNNQIAGERETVQLLDAKILALAEAEEVYNRNNENLPLVNDAIPANPTPELYIRQIEGLARRHSLIILNMNTKNVPVLGLKSDGGADEEPSEEEAVDFFPATSQHFGFELTAVGSFAQVHAFLGDFERLRRPMFEDTVNIRLSQGELPGELALSVIGRLAYLPNE</sequence>
<dbReference type="AlphaFoldDB" id="A0A1F7YUW0"/>
<reference evidence="2 3" key="1">
    <citation type="journal article" date="2016" name="Nat. Commun.">
        <title>Thousands of microbial genomes shed light on interconnected biogeochemical processes in an aquifer system.</title>
        <authorList>
            <person name="Anantharaman K."/>
            <person name="Brown C.T."/>
            <person name="Hug L.A."/>
            <person name="Sharon I."/>
            <person name="Castelle C.J."/>
            <person name="Probst A.J."/>
            <person name="Thomas B.C."/>
            <person name="Singh A."/>
            <person name="Wilkins M.J."/>
            <person name="Karaoz U."/>
            <person name="Brodie E.L."/>
            <person name="Williams K.H."/>
            <person name="Hubbard S.S."/>
            <person name="Banfield J.F."/>
        </authorList>
    </citation>
    <scope>NUCLEOTIDE SEQUENCE [LARGE SCALE GENOMIC DNA]</scope>
</reference>
<dbReference type="Proteomes" id="UP000178870">
    <property type="component" value="Unassembled WGS sequence"/>
</dbReference>
<name>A0A1F7YUW0_9BACT</name>
<proteinExistence type="predicted"/>
<keyword evidence="1" id="KW-0812">Transmembrane</keyword>
<evidence type="ECO:0000313" key="2">
    <source>
        <dbReference type="EMBL" id="OGM31106.1"/>
    </source>
</evidence>
<organism evidence="2 3">
    <name type="scientific">Candidatus Woesebacteria bacterium RIFCSPHIGHO2_01_FULL_44_21</name>
    <dbReference type="NCBI Taxonomy" id="1802503"/>
    <lineage>
        <taxon>Bacteria</taxon>
        <taxon>Candidatus Woeseibacteriota</taxon>
    </lineage>
</organism>
<keyword evidence="1" id="KW-1133">Transmembrane helix</keyword>
<protein>
    <submittedName>
        <fullName evidence="2">Uncharacterized protein</fullName>
    </submittedName>
</protein>
<dbReference type="EMBL" id="MGGP01000030">
    <property type="protein sequence ID" value="OGM31106.1"/>
    <property type="molecule type" value="Genomic_DNA"/>
</dbReference>
<accession>A0A1F7YUW0</accession>
<keyword evidence="1" id="KW-0472">Membrane</keyword>
<evidence type="ECO:0000313" key="3">
    <source>
        <dbReference type="Proteomes" id="UP000178870"/>
    </source>
</evidence>
<feature type="transmembrane region" description="Helical" evidence="1">
    <location>
        <begin position="31"/>
        <end position="50"/>
    </location>
</feature>
<gene>
    <name evidence="2" type="ORF">A2803_05385</name>
</gene>
<comment type="caution">
    <text evidence="2">The sequence shown here is derived from an EMBL/GenBank/DDBJ whole genome shotgun (WGS) entry which is preliminary data.</text>
</comment>
<evidence type="ECO:0000256" key="1">
    <source>
        <dbReference type="SAM" id="Phobius"/>
    </source>
</evidence>